<evidence type="ECO:0000313" key="3">
    <source>
        <dbReference type="Proteomes" id="UP001286313"/>
    </source>
</evidence>
<gene>
    <name evidence="2" type="ORF">Pcinc_010188</name>
</gene>
<dbReference type="AlphaFoldDB" id="A0AAE1G580"/>
<evidence type="ECO:0000313" key="2">
    <source>
        <dbReference type="EMBL" id="KAK3885596.1"/>
    </source>
</evidence>
<keyword evidence="3" id="KW-1185">Reference proteome</keyword>
<comment type="caution">
    <text evidence="2">The sequence shown here is derived from an EMBL/GenBank/DDBJ whole genome shotgun (WGS) entry which is preliminary data.</text>
</comment>
<evidence type="ECO:0000256" key="1">
    <source>
        <dbReference type="SAM" id="MobiDB-lite"/>
    </source>
</evidence>
<reference evidence="2" key="1">
    <citation type="submission" date="2023-10" db="EMBL/GenBank/DDBJ databases">
        <title>Genome assemblies of two species of porcelain crab, Petrolisthes cinctipes and Petrolisthes manimaculis (Anomura: Porcellanidae).</title>
        <authorList>
            <person name="Angst P."/>
        </authorList>
    </citation>
    <scope>NUCLEOTIDE SEQUENCE</scope>
    <source>
        <strain evidence="2">PB745_01</strain>
        <tissue evidence="2">Gill</tissue>
    </source>
</reference>
<dbReference type="EMBL" id="JAWQEG010000786">
    <property type="protein sequence ID" value="KAK3885596.1"/>
    <property type="molecule type" value="Genomic_DNA"/>
</dbReference>
<sequence length="100" mass="11172">MSRHYDTSPSISPPRKRSRFSPTSWLEEMVSQLETLVSSHPTNISNILAANWGLSPISTPQPRHTSSHYASLPCQSAHLFPTCSMGSQGWTWACLLWSQT</sequence>
<accession>A0AAE1G580</accession>
<protein>
    <submittedName>
        <fullName evidence="2">Uncharacterized protein</fullName>
    </submittedName>
</protein>
<proteinExistence type="predicted"/>
<feature type="region of interest" description="Disordered" evidence="1">
    <location>
        <begin position="1"/>
        <end position="21"/>
    </location>
</feature>
<name>A0AAE1G580_PETCI</name>
<organism evidence="2 3">
    <name type="scientific">Petrolisthes cinctipes</name>
    <name type="common">Flat porcelain crab</name>
    <dbReference type="NCBI Taxonomy" id="88211"/>
    <lineage>
        <taxon>Eukaryota</taxon>
        <taxon>Metazoa</taxon>
        <taxon>Ecdysozoa</taxon>
        <taxon>Arthropoda</taxon>
        <taxon>Crustacea</taxon>
        <taxon>Multicrustacea</taxon>
        <taxon>Malacostraca</taxon>
        <taxon>Eumalacostraca</taxon>
        <taxon>Eucarida</taxon>
        <taxon>Decapoda</taxon>
        <taxon>Pleocyemata</taxon>
        <taxon>Anomura</taxon>
        <taxon>Galatheoidea</taxon>
        <taxon>Porcellanidae</taxon>
        <taxon>Petrolisthes</taxon>
    </lineage>
</organism>
<dbReference type="Proteomes" id="UP001286313">
    <property type="component" value="Unassembled WGS sequence"/>
</dbReference>